<feature type="compositionally biased region" description="Basic and acidic residues" evidence="1">
    <location>
        <begin position="289"/>
        <end position="308"/>
    </location>
</feature>
<feature type="region of interest" description="Disordered" evidence="1">
    <location>
        <begin position="34"/>
        <end position="72"/>
    </location>
</feature>
<dbReference type="WBParaSite" id="GPUH_0001322201-mRNA-1">
    <property type="protein sequence ID" value="GPUH_0001322201-mRNA-1"/>
    <property type="gene ID" value="GPUH_0001322201"/>
</dbReference>
<feature type="region of interest" description="Disordered" evidence="1">
    <location>
        <begin position="240"/>
        <end position="335"/>
    </location>
</feature>
<feature type="region of interest" description="Disordered" evidence="1">
    <location>
        <begin position="190"/>
        <end position="223"/>
    </location>
</feature>
<evidence type="ECO:0000256" key="1">
    <source>
        <dbReference type="SAM" id="MobiDB-lite"/>
    </source>
</evidence>
<evidence type="ECO:0000313" key="2">
    <source>
        <dbReference type="EMBL" id="VDN21849.1"/>
    </source>
</evidence>
<dbReference type="AlphaFoldDB" id="A0A183DWW6"/>
<gene>
    <name evidence="2" type="ORF">GPUH_LOCUS13207</name>
</gene>
<reference evidence="2 3" key="2">
    <citation type="submission" date="2018-11" db="EMBL/GenBank/DDBJ databases">
        <authorList>
            <consortium name="Pathogen Informatics"/>
        </authorList>
    </citation>
    <scope>NUCLEOTIDE SEQUENCE [LARGE SCALE GENOMIC DNA]</scope>
</reference>
<dbReference type="OrthoDB" id="10065820at2759"/>
<feature type="compositionally biased region" description="Pro residues" evidence="1">
    <location>
        <begin position="195"/>
        <end position="205"/>
    </location>
</feature>
<dbReference type="EMBL" id="UYRT01080011">
    <property type="protein sequence ID" value="VDN21849.1"/>
    <property type="molecule type" value="Genomic_DNA"/>
</dbReference>
<reference evidence="4" key="1">
    <citation type="submission" date="2016-06" db="UniProtKB">
        <authorList>
            <consortium name="WormBaseParasite"/>
        </authorList>
    </citation>
    <scope>IDENTIFICATION</scope>
</reference>
<protein>
    <submittedName>
        <fullName evidence="4">Arginine/serine-rich protein PNISR</fullName>
    </submittedName>
</protein>
<dbReference type="Pfam" id="PF15996">
    <property type="entry name" value="PNISR"/>
    <property type="match status" value="1"/>
</dbReference>
<sequence>MAENNTRWLEAASYYQNVPNSEVNWAQLAQKWMQMRDSGNLPPGSSGEPVPPPSTEPPNFSQTTGALPVNGSFLPPGGYLPPVPVDGNYMGAPPGWLPPLPNSFGPPSGPFPPFLPPPPPWMGASPAPPGSFPLDPASSGAARVDGAEGEDEEEGGEYSHYYKEWEEKQRRGHREVDAEDSEIIPEGAMAHWLAPGPPGWAPPPNWGRHSHRHSPSANNFIDHQTRKALPAWIREGLEKAEQEKQKRLIREAKMKAAEEAAKARRAAKGLGKFDSDSSEDENENGRGSGKFDGEPIFRQKRNEEKEQESNVVEETEEVDYRTEDEKREDAVSFIC</sequence>
<feature type="compositionally biased region" description="Basic and acidic residues" evidence="1">
    <location>
        <begin position="318"/>
        <end position="335"/>
    </location>
</feature>
<feature type="compositionally biased region" description="Basic and acidic residues" evidence="1">
    <location>
        <begin position="240"/>
        <end position="262"/>
    </location>
</feature>
<feature type="region of interest" description="Disordered" evidence="1">
    <location>
        <begin position="108"/>
        <end position="159"/>
    </location>
</feature>
<name>A0A183DWW6_9BILA</name>
<evidence type="ECO:0000313" key="3">
    <source>
        <dbReference type="Proteomes" id="UP000271098"/>
    </source>
</evidence>
<accession>A0A183DWW6</accession>
<proteinExistence type="predicted"/>
<evidence type="ECO:0000313" key="4">
    <source>
        <dbReference type="WBParaSite" id="GPUH_0001322201-mRNA-1"/>
    </source>
</evidence>
<organism evidence="4">
    <name type="scientific">Gongylonema pulchrum</name>
    <dbReference type="NCBI Taxonomy" id="637853"/>
    <lineage>
        <taxon>Eukaryota</taxon>
        <taxon>Metazoa</taxon>
        <taxon>Ecdysozoa</taxon>
        <taxon>Nematoda</taxon>
        <taxon>Chromadorea</taxon>
        <taxon>Rhabditida</taxon>
        <taxon>Spirurina</taxon>
        <taxon>Spiruromorpha</taxon>
        <taxon>Spiruroidea</taxon>
        <taxon>Gongylonematidae</taxon>
        <taxon>Gongylonema</taxon>
    </lineage>
</organism>
<dbReference type="Proteomes" id="UP000271098">
    <property type="component" value="Unassembled WGS sequence"/>
</dbReference>
<feature type="compositionally biased region" description="Acidic residues" evidence="1">
    <location>
        <begin position="147"/>
        <end position="156"/>
    </location>
</feature>
<keyword evidence="3" id="KW-1185">Reference proteome</keyword>
<dbReference type="InterPro" id="IPR031937">
    <property type="entry name" value="PNISR"/>
</dbReference>
<dbReference type="PANTHER" id="PTHR31518">
    <property type="entry name" value="ARGININE/SERINE-RICH PROTEIN PNISR"/>
    <property type="match status" value="1"/>
</dbReference>
<feature type="compositionally biased region" description="Pro residues" evidence="1">
    <location>
        <begin position="108"/>
        <end position="131"/>
    </location>
</feature>